<dbReference type="EMBL" id="FQXG01000003">
    <property type="protein sequence ID" value="SHH62795.1"/>
    <property type="molecule type" value="Genomic_DNA"/>
</dbReference>
<dbReference type="Proteomes" id="UP000184268">
    <property type="component" value="Unassembled WGS sequence"/>
</dbReference>
<proteinExistence type="predicted"/>
<sequence>MNLSTGTEQSCPDNPTEWQTGTLAQWCELTGRDPRISTVVFDQALSRQSMRCGRASRVENELLSWEAARPWRVRLLDLCGWRDSPEDHEHLWHAQLMFQVNWASWVHIVADHQEGDRLFDTGFLPAELVDWCKSAQPDLEIWYQMMMDELRDDNLIPPPKV</sequence>
<protein>
    <submittedName>
        <fullName evidence="1">Uncharacterized protein</fullName>
    </submittedName>
</protein>
<name>A0A1M5UIF8_9GAMM</name>
<accession>A0A1M5UIF8</accession>
<evidence type="ECO:0000313" key="2">
    <source>
        <dbReference type="Proteomes" id="UP000184268"/>
    </source>
</evidence>
<gene>
    <name evidence="1" type="ORF">SAMN02745129_2589</name>
</gene>
<dbReference type="AlphaFoldDB" id="A0A1M5UIF8"/>
<organism evidence="1 2">
    <name type="scientific">Ferrimonas marina</name>
    <dbReference type="NCBI Taxonomy" id="299255"/>
    <lineage>
        <taxon>Bacteria</taxon>
        <taxon>Pseudomonadati</taxon>
        <taxon>Pseudomonadota</taxon>
        <taxon>Gammaproteobacteria</taxon>
        <taxon>Alteromonadales</taxon>
        <taxon>Ferrimonadaceae</taxon>
        <taxon>Ferrimonas</taxon>
    </lineage>
</organism>
<reference evidence="1 2" key="1">
    <citation type="submission" date="2016-11" db="EMBL/GenBank/DDBJ databases">
        <authorList>
            <person name="Jaros S."/>
            <person name="Januszkiewicz K."/>
            <person name="Wedrychowicz H."/>
        </authorList>
    </citation>
    <scope>NUCLEOTIDE SEQUENCE [LARGE SCALE GENOMIC DNA]</scope>
    <source>
        <strain evidence="1 2">DSM 16917</strain>
    </source>
</reference>
<dbReference type="RefSeq" id="WP_067655088.1">
    <property type="nucleotide sequence ID" value="NZ_FQXG01000003.1"/>
</dbReference>
<keyword evidence="2" id="KW-1185">Reference proteome</keyword>
<evidence type="ECO:0000313" key="1">
    <source>
        <dbReference type="EMBL" id="SHH62795.1"/>
    </source>
</evidence>